<sequence>MGREYQLELGLHFVQTVHRKRMPGPRRRVKNSFTFLTKDIVIPLIRKINGQIGAQGR</sequence>
<proteinExistence type="predicted"/>
<comment type="caution">
    <text evidence="1">The sequence shown here is derived from an EMBL/GenBank/DDBJ whole genome shotgun (WGS) entry which is preliminary data.</text>
</comment>
<evidence type="ECO:0000313" key="2">
    <source>
        <dbReference type="Proteomes" id="UP000245086"/>
    </source>
</evidence>
<protein>
    <submittedName>
        <fullName evidence="1">Uncharacterized protein</fullName>
    </submittedName>
</protein>
<keyword evidence="2" id="KW-1185">Reference proteome</keyword>
<dbReference type="AlphaFoldDB" id="A0A2P2E8B9"/>
<dbReference type="EMBL" id="BFBR01000002">
    <property type="protein sequence ID" value="GBF57297.1"/>
    <property type="molecule type" value="Genomic_DNA"/>
</dbReference>
<name>A0A2P2E8B9_9PROT</name>
<dbReference type="Proteomes" id="UP000245086">
    <property type="component" value="Unassembled WGS sequence"/>
</dbReference>
<evidence type="ECO:0000313" key="1">
    <source>
        <dbReference type="EMBL" id="GBF57297.1"/>
    </source>
</evidence>
<reference evidence="1 2" key="1">
    <citation type="journal article" date="2018" name="Genome Announc.">
        <title>Draft Genome Sequence of "Candidatus Phycosocius bacilliformis," an Alphaproteobacterial Ectosymbiont of the Hydrocarbon-Producing Green Alga Botryococcus braunii.</title>
        <authorList>
            <person name="Tanabe Y."/>
            <person name="Yamaguchi H."/>
            <person name="Watanabe M.M."/>
        </authorList>
    </citation>
    <scope>NUCLEOTIDE SEQUENCE [LARGE SCALE GENOMIC DNA]</scope>
    <source>
        <strain evidence="1 2">BOTRYCO-2</strain>
    </source>
</reference>
<accession>A0A2P2E8B9</accession>
<gene>
    <name evidence="1" type="ORF">PbB2_00962</name>
</gene>
<organism evidence="1 2">
    <name type="scientific">Candidatus Phycosocius bacilliformis</name>
    <dbReference type="NCBI Taxonomy" id="1445552"/>
    <lineage>
        <taxon>Bacteria</taxon>
        <taxon>Pseudomonadati</taxon>
        <taxon>Pseudomonadota</taxon>
        <taxon>Alphaproteobacteria</taxon>
        <taxon>Caulobacterales</taxon>
        <taxon>Caulobacterales incertae sedis</taxon>
        <taxon>Candidatus Phycosocius</taxon>
    </lineage>
</organism>